<accession>A0ABP5YA00</accession>
<dbReference type="EMBL" id="BAAASG010000002">
    <property type="protein sequence ID" value="GAA2477671.1"/>
    <property type="molecule type" value="Genomic_DNA"/>
</dbReference>
<feature type="signal peptide" evidence="1">
    <location>
        <begin position="1"/>
        <end position="20"/>
    </location>
</feature>
<keyword evidence="1" id="KW-0732">Signal</keyword>
<name>A0ABP5YA00_STRLO</name>
<keyword evidence="3" id="KW-1185">Reference proteome</keyword>
<evidence type="ECO:0000313" key="3">
    <source>
        <dbReference type="Proteomes" id="UP001501777"/>
    </source>
</evidence>
<protein>
    <recommendedName>
        <fullName evidence="4">Lipoprotein</fullName>
    </recommendedName>
</protein>
<evidence type="ECO:0008006" key="4">
    <source>
        <dbReference type="Google" id="ProtNLM"/>
    </source>
</evidence>
<organism evidence="2 3">
    <name type="scientific">Streptomyces longisporus</name>
    <dbReference type="NCBI Taxonomy" id="1948"/>
    <lineage>
        <taxon>Bacteria</taxon>
        <taxon>Bacillati</taxon>
        <taxon>Actinomycetota</taxon>
        <taxon>Actinomycetes</taxon>
        <taxon>Kitasatosporales</taxon>
        <taxon>Streptomycetaceae</taxon>
        <taxon>Streptomyces</taxon>
    </lineage>
</organism>
<sequence>MNRPGHFVACVLVAAAPLFALGGCGVPDQVDSQCANSSCTVHVHSGTSVDVKGIRLNVKEVSDDYVTLSSHGMSLQLSKKLDLKLGSHTLRLVQTGGGTAEIQIK</sequence>
<evidence type="ECO:0000313" key="2">
    <source>
        <dbReference type="EMBL" id="GAA2477671.1"/>
    </source>
</evidence>
<reference evidence="3" key="1">
    <citation type="journal article" date="2019" name="Int. J. Syst. Evol. Microbiol.">
        <title>The Global Catalogue of Microorganisms (GCM) 10K type strain sequencing project: providing services to taxonomists for standard genome sequencing and annotation.</title>
        <authorList>
            <consortium name="The Broad Institute Genomics Platform"/>
            <consortium name="The Broad Institute Genome Sequencing Center for Infectious Disease"/>
            <person name="Wu L."/>
            <person name="Ma J."/>
        </authorList>
    </citation>
    <scope>NUCLEOTIDE SEQUENCE [LARGE SCALE GENOMIC DNA]</scope>
    <source>
        <strain evidence="3">JCM 4395</strain>
    </source>
</reference>
<proteinExistence type="predicted"/>
<feature type="chain" id="PRO_5047515645" description="Lipoprotein" evidence="1">
    <location>
        <begin position="21"/>
        <end position="105"/>
    </location>
</feature>
<dbReference type="Proteomes" id="UP001501777">
    <property type="component" value="Unassembled WGS sequence"/>
</dbReference>
<gene>
    <name evidence="2" type="ORF">GCM10010276_12410</name>
</gene>
<comment type="caution">
    <text evidence="2">The sequence shown here is derived from an EMBL/GenBank/DDBJ whole genome shotgun (WGS) entry which is preliminary data.</text>
</comment>
<evidence type="ECO:0000256" key="1">
    <source>
        <dbReference type="SAM" id="SignalP"/>
    </source>
</evidence>
<dbReference type="PROSITE" id="PS51257">
    <property type="entry name" value="PROKAR_LIPOPROTEIN"/>
    <property type="match status" value="1"/>
</dbReference>